<dbReference type="AlphaFoldDB" id="A0A836GZ56"/>
<proteinExistence type="predicted"/>
<gene>
    <name evidence="1" type="ORF">CUR178_06959</name>
</gene>
<dbReference type="OrthoDB" id="256437at2759"/>
<dbReference type="GeneID" id="94174119"/>
<reference evidence="1 2" key="1">
    <citation type="submission" date="2021-02" db="EMBL/GenBank/DDBJ databases">
        <title>Leishmania (Mundinia) enrietti genome sequencing and assembly.</title>
        <authorList>
            <person name="Almutairi H."/>
            <person name="Gatherer D."/>
        </authorList>
    </citation>
    <scope>NUCLEOTIDE SEQUENCE [LARGE SCALE GENOMIC DNA]</scope>
    <source>
        <strain evidence="1">CUR178</strain>
    </source>
</reference>
<dbReference type="RefSeq" id="XP_067695022.1">
    <property type="nucleotide sequence ID" value="XM_067838609.1"/>
</dbReference>
<accession>A0A836GZ56</accession>
<dbReference type="EMBL" id="JAFHKP010000011">
    <property type="protein sequence ID" value="KAG5483961.1"/>
    <property type="molecule type" value="Genomic_DNA"/>
</dbReference>
<dbReference type="Proteomes" id="UP000674179">
    <property type="component" value="Chromosome 11"/>
</dbReference>
<name>A0A836GZ56_LEIEN</name>
<organism evidence="1 2">
    <name type="scientific">Leishmania enriettii</name>
    <dbReference type="NCBI Taxonomy" id="5663"/>
    <lineage>
        <taxon>Eukaryota</taxon>
        <taxon>Discoba</taxon>
        <taxon>Euglenozoa</taxon>
        <taxon>Kinetoplastea</taxon>
        <taxon>Metakinetoplastina</taxon>
        <taxon>Trypanosomatida</taxon>
        <taxon>Trypanosomatidae</taxon>
        <taxon>Leishmaniinae</taxon>
        <taxon>Leishmania</taxon>
    </lineage>
</organism>
<sequence length="73" mass="8178">MSANSDTQRHFCVSLTNLDGKLETVGGVTYPHHIFGSNLALQNEEGELLLPGVHGEVHVKEDCRYIVEYVRPR</sequence>
<protein>
    <submittedName>
        <fullName evidence="1">Uncharacterized protein</fullName>
    </submittedName>
</protein>
<keyword evidence="2" id="KW-1185">Reference proteome</keyword>
<evidence type="ECO:0000313" key="1">
    <source>
        <dbReference type="EMBL" id="KAG5483961.1"/>
    </source>
</evidence>
<evidence type="ECO:0000313" key="2">
    <source>
        <dbReference type="Proteomes" id="UP000674179"/>
    </source>
</evidence>
<dbReference type="KEGG" id="lenr:94174119"/>
<comment type="caution">
    <text evidence="1">The sequence shown here is derived from an EMBL/GenBank/DDBJ whole genome shotgun (WGS) entry which is preliminary data.</text>
</comment>